<name>A0ABW2FM28_9BACL</name>
<comment type="caution">
    <text evidence="2">The sequence shown here is derived from an EMBL/GenBank/DDBJ whole genome shotgun (WGS) entry which is preliminary data.</text>
</comment>
<feature type="domain" description="SnoaL-like" evidence="1">
    <location>
        <begin position="13"/>
        <end position="125"/>
    </location>
</feature>
<evidence type="ECO:0000313" key="3">
    <source>
        <dbReference type="Proteomes" id="UP001596378"/>
    </source>
</evidence>
<dbReference type="InterPro" id="IPR037401">
    <property type="entry name" value="SnoaL-like"/>
</dbReference>
<dbReference type="EMBL" id="JBHTAI010000030">
    <property type="protein sequence ID" value="MFC7153165.1"/>
    <property type="molecule type" value="Genomic_DNA"/>
</dbReference>
<dbReference type="Gene3D" id="3.10.450.50">
    <property type="match status" value="1"/>
</dbReference>
<reference evidence="3" key="1">
    <citation type="journal article" date="2019" name="Int. J. Syst. Evol. Microbiol.">
        <title>The Global Catalogue of Microorganisms (GCM) 10K type strain sequencing project: providing services to taxonomists for standard genome sequencing and annotation.</title>
        <authorList>
            <consortium name="The Broad Institute Genomics Platform"/>
            <consortium name="The Broad Institute Genome Sequencing Center for Infectious Disease"/>
            <person name="Wu L."/>
            <person name="Ma J."/>
        </authorList>
    </citation>
    <scope>NUCLEOTIDE SEQUENCE [LARGE SCALE GENOMIC DNA]</scope>
    <source>
        <strain evidence="3">KCTC 12907</strain>
    </source>
</reference>
<dbReference type="Proteomes" id="UP001596378">
    <property type="component" value="Unassembled WGS sequence"/>
</dbReference>
<organism evidence="2 3">
    <name type="scientific">Cohnella cellulosilytica</name>
    <dbReference type="NCBI Taxonomy" id="986710"/>
    <lineage>
        <taxon>Bacteria</taxon>
        <taxon>Bacillati</taxon>
        <taxon>Bacillota</taxon>
        <taxon>Bacilli</taxon>
        <taxon>Bacillales</taxon>
        <taxon>Paenibacillaceae</taxon>
        <taxon>Cohnella</taxon>
    </lineage>
</organism>
<protein>
    <submittedName>
        <fullName evidence="2">Nuclear transport factor 2 family protein</fullName>
    </submittedName>
</protein>
<dbReference type="SUPFAM" id="SSF54427">
    <property type="entry name" value="NTF2-like"/>
    <property type="match status" value="1"/>
</dbReference>
<dbReference type="InterPro" id="IPR032710">
    <property type="entry name" value="NTF2-like_dom_sf"/>
</dbReference>
<dbReference type="Pfam" id="PF12680">
    <property type="entry name" value="SnoaL_2"/>
    <property type="match status" value="1"/>
</dbReference>
<dbReference type="RefSeq" id="WP_378107245.1">
    <property type="nucleotide sequence ID" value="NZ_JBHSUP010000026.1"/>
</dbReference>
<gene>
    <name evidence="2" type="ORF">ACFQMJ_31895</name>
</gene>
<evidence type="ECO:0000259" key="1">
    <source>
        <dbReference type="Pfam" id="PF12680"/>
    </source>
</evidence>
<keyword evidence="3" id="KW-1185">Reference proteome</keyword>
<proteinExistence type="predicted"/>
<sequence>MIHLIGSETKEIIENYVEAYNSFDVSGMIKLLHRNIRFRNYANGEVNTEANGIQAFRELAEKSAMTFSSRRQNIMEYRVIDDKIEVLIDYEGILAVDLPNGLKKGNKVQLKGKSVFQFEEGKISQIEDYS</sequence>
<accession>A0ABW2FM28</accession>
<evidence type="ECO:0000313" key="2">
    <source>
        <dbReference type="EMBL" id="MFC7153165.1"/>
    </source>
</evidence>